<feature type="compositionally biased region" description="Low complexity" evidence="1">
    <location>
        <begin position="425"/>
        <end position="462"/>
    </location>
</feature>
<reference evidence="2 3" key="1">
    <citation type="journal article" date="2012" name="PLoS Pathog.">
        <title>Diverse lifestyles and strategies of plant pathogenesis encoded in the genomes of eighteen Dothideomycetes fungi.</title>
        <authorList>
            <person name="Ohm R.A."/>
            <person name="Feau N."/>
            <person name="Henrissat B."/>
            <person name="Schoch C.L."/>
            <person name="Horwitz B.A."/>
            <person name="Barry K.W."/>
            <person name="Condon B.J."/>
            <person name="Copeland A.C."/>
            <person name="Dhillon B."/>
            <person name="Glaser F."/>
            <person name="Hesse C.N."/>
            <person name="Kosti I."/>
            <person name="LaButti K."/>
            <person name="Lindquist E.A."/>
            <person name="Lucas S."/>
            <person name="Salamov A.A."/>
            <person name="Bradshaw R.E."/>
            <person name="Ciuffetti L."/>
            <person name="Hamelin R.C."/>
            <person name="Kema G.H.J."/>
            <person name="Lawrence C."/>
            <person name="Scott J.A."/>
            <person name="Spatafora J.W."/>
            <person name="Turgeon B.G."/>
            <person name="de Wit P.J.G.M."/>
            <person name="Zhong S."/>
            <person name="Goodwin S.B."/>
            <person name="Grigoriev I.V."/>
        </authorList>
    </citation>
    <scope>NUCLEOTIDE SEQUENCE [LARGE SCALE GENOMIC DNA]</scope>
    <source>
        <strain evidence="2 3">UAMH 10762</strain>
    </source>
</reference>
<proteinExistence type="predicted"/>
<dbReference type="RefSeq" id="XP_007677934.1">
    <property type="nucleotide sequence ID" value="XM_007679744.1"/>
</dbReference>
<dbReference type="HOGENOM" id="CLU_581360_0_0_1"/>
<dbReference type="AlphaFoldDB" id="M2LMG9"/>
<evidence type="ECO:0000256" key="1">
    <source>
        <dbReference type="SAM" id="MobiDB-lite"/>
    </source>
</evidence>
<gene>
    <name evidence="2" type="ORF">BAUCODRAFT_543492</name>
</gene>
<sequence length="470" mass="48802">MPACFTDLASFATANSAWLATPGHTKAENMSMAITPPGPAFTNASVFTLCDQWPRVAGTWTGPLTTVFGMSTTETLSPYPTSQPSCSLNNAQCNKWWSTHYSCLASTYTLYPSLCVPYTAVSAPCPEPTSASRNDICNGDRACTIYAPQVQLYYWPVTTIGGNICTPTGATVNHTAPATALVDGTPVVSPDVALSFATLYAYDSCGTIGTVTTDVVVTYPGDQIYSVWNLPTGVPQAAGQGYQQYTFDYAHLYPNHVPAEYWFSATPCAAAYASLQTELSKSVPLSVAISRLGKENPRCGTIWEGNYGPDIYKPPAINSLQPLWGSCTATCGFFDPPKPLSQAETAAGVSTTAGGLTSATPTPSQTSQVAQSTSTTPGLTPTAVAVDSTNSLDHTSTDPALLSQASSSEVPAVSNPITSTASPVQQSSGNPAPAPSSSSQQTPAQAMGASSDTLAASTSTALNDPVQAQP</sequence>
<dbReference type="GeneID" id="19115334"/>
<dbReference type="OMA" id="NDICNGD"/>
<evidence type="ECO:0000313" key="2">
    <source>
        <dbReference type="EMBL" id="EMC95492.1"/>
    </source>
</evidence>
<feature type="region of interest" description="Disordered" evidence="1">
    <location>
        <begin position="344"/>
        <end position="470"/>
    </location>
</feature>
<dbReference type="eggNOG" id="ENOG502RWXK">
    <property type="taxonomic scope" value="Eukaryota"/>
</dbReference>
<protein>
    <submittedName>
        <fullName evidence="2">Uncharacterized protein</fullName>
    </submittedName>
</protein>
<dbReference type="EMBL" id="KB445557">
    <property type="protein sequence ID" value="EMC95492.1"/>
    <property type="molecule type" value="Genomic_DNA"/>
</dbReference>
<name>M2LMG9_BAUPA</name>
<accession>M2LMG9</accession>
<keyword evidence="3" id="KW-1185">Reference proteome</keyword>
<feature type="compositionally biased region" description="Polar residues" evidence="1">
    <location>
        <begin position="387"/>
        <end position="424"/>
    </location>
</feature>
<dbReference type="KEGG" id="bcom:BAUCODRAFT_543492"/>
<feature type="compositionally biased region" description="Polar residues" evidence="1">
    <location>
        <begin position="344"/>
        <end position="355"/>
    </location>
</feature>
<feature type="compositionally biased region" description="Low complexity" evidence="1">
    <location>
        <begin position="357"/>
        <end position="377"/>
    </location>
</feature>
<organism evidence="2 3">
    <name type="scientific">Baudoinia panamericana (strain UAMH 10762)</name>
    <name type="common">Angels' share fungus</name>
    <name type="synonym">Baudoinia compniacensis (strain UAMH 10762)</name>
    <dbReference type="NCBI Taxonomy" id="717646"/>
    <lineage>
        <taxon>Eukaryota</taxon>
        <taxon>Fungi</taxon>
        <taxon>Dikarya</taxon>
        <taxon>Ascomycota</taxon>
        <taxon>Pezizomycotina</taxon>
        <taxon>Dothideomycetes</taxon>
        <taxon>Dothideomycetidae</taxon>
        <taxon>Mycosphaerellales</taxon>
        <taxon>Teratosphaeriaceae</taxon>
        <taxon>Baudoinia</taxon>
    </lineage>
</organism>
<dbReference type="Proteomes" id="UP000011761">
    <property type="component" value="Unassembled WGS sequence"/>
</dbReference>
<dbReference type="OrthoDB" id="3946638at2759"/>
<evidence type="ECO:0000313" key="3">
    <source>
        <dbReference type="Proteomes" id="UP000011761"/>
    </source>
</evidence>